<keyword evidence="3" id="KW-0808">Transferase</keyword>
<dbReference type="SUPFAM" id="SSF53335">
    <property type="entry name" value="S-adenosyl-L-methionine-dependent methyltransferases"/>
    <property type="match status" value="1"/>
</dbReference>
<dbReference type="InterPro" id="IPR025714">
    <property type="entry name" value="Methyltranfer_dom"/>
</dbReference>
<reference evidence="4" key="1">
    <citation type="submission" date="2015-11" db="EMBL/GenBank/DDBJ databases">
        <authorList>
            <person name="Varghese N."/>
        </authorList>
    </citation>
    <scope>NUCLEOTIDE SEQUENCE [LARGE SCALE GENOMIC DNA]</scope>
</reference>
<organism evidence="3 4">
    <name type="scientific">Candidatus Thermokryptus mobilis</name>
    <dbReference type="NCBI Taxonomy" id="1643428"/>
    <lineage>
        <taxon>Bacteria</taxon>
        <taxon>Pseudomonadati</taxon>
        <taxon>Candidatus Kryptoniota</taxon>
        <taxon>Candidatus Thermokryptus</taxon>
    </lineage>
</organism>
<dbReference type="GO" id="GO:0032259">
    <property type="term" value="P:methylation"/>
    <property type="evidence" value="ECO:0007669"/>
    <property type="project" value="UniProtKB-KW"/>
</dbReference>
<evidence type="ECO:0000313" key="4">
    <source>
        <dbReference type="Proteomes" id="UP000320623"/>
    </source>
</evidence>
<dbReference type="CDD" id="cd02440">
    <property type="entry name" value="AdoMet_MTases"/>
    <property type="match status" value="1"/>
</dbReference>
<keyword evidence="1" id="KW-0812">Transmembrane</keyword>
<dbReference type="Pfam" id="PF13847">
    <property type="entry name" value="Methyltransf_31"/>
    <property type="match status" value="1"/>
</dbReference>
<dbReference type="Gene3D" id="3.40.50.150">
    <property type="entry name" value="Vaccinia Virus protein VP39"/>
    <property type="match status" value="1"/>
</dbReference>
<dbReference type="GO" id="GO:0008168">
    <property type="term" value="F:methyltransferase activity"/>
    <property type="evidence" value="ECO:0007669"/>
    <property type="project" value="UniProtKB-KW"/>
</dbReference>
<dbReference type="PANTHER" id="PTHR43861">
    <property type="entry name" value="TRANS-ACONITATE 2-METHYLTRANSFERASE-RELATED"/>
    <property type="match status" value="1"/>
</dbReference>
<sequence length="268" mass="31156">MKYEKIKSKIDHLIKGRNFLRKLFYVGLNLILLRTWHVRKEIKNFFKSRDGQINVLDAGCGFGQYSYFIAKKFKNSNVIGVDINEERIKESEKFAREERIENLKFDIADLQNLNYEENFDLILAVDVLEHIENDAKVLKNFYRALKKDGLLIISTPSTLGGSDVHSDEDTSFIEEHIRHGYSQDEIKSKLEEAGFEDITFKYTYGKFGSLSWKLMIKFPILLLGKSFIFVVLLPLYYLFVLMPGFLLMWLDGRVENKSGTGLLVKAKK</sequence>
<dbReference type="RefSeq" id="WP_140944207.1">
    <property type="nucleotide sequence ID" value="NZ_FAOO01000002.1"/>
</dbReference>
<keyword evidence="4" id="KW-1185">Reference proteome</keyword>
<evidence type="ECO:0000259" key="2">
    <source>
        <dbReference type="Pfam" id="PF13847"/>
    </source>
</evidence>
<gene>
    <name evidence="3" type="ORF">JGI1_00408</name>
</gene>
<feature type="domain" description="Methyltransferase" evidence="2">
    <location>
        <begin position="52"/>
        <end position="194"/>
    </location>
</feature>
<dbReference type="OrthoDB" id="1523195at2"/>
<dbReference type="EMBL" id="FAOO01000002">
    <property type="protein sequence ID" value="CUU02058.1"/>
    <property type="molecule type" value="Genomic_DNA"/>
</dbReference>
<proteinExistence type="predicted"/>
<dbReference type="AlphaFoldDB" id="A0A0S4MSV5"/>
<protein>
    <submittedName>
        <fullName evidence="3">Ubiquinone/menaquinone biosynthesis C-methylase UbiE</fullName>
    </submittedName>
</protein>
<keyword evidence="1" id="KW-0472">Membrane</keyword>
<keyword evidence="3" id="KW-0830">Ubiquinone</keyword>
<keyword evidence="1" id="KW-1133">Transmembrane helix</keyword>
<keyword evidence="3" id="KW-0489">Methyltransferase</keyword>
<evidence type="ECO:0000313" key="3">
    <source>
        <dbReference type="EMBL" id="CUU02058.1"/>
    </source>
</evidence>
<name>A0A0S4MSV5_9BACT</name>
<accession>A0A0S4MSV5</accession>
<dbReference type="Proteomes" id="UP000320623">
    <property type="component" value="Unassembled WGS sequence"/>
</dbReference>
<dbReference type="InterPro" id="IPR029063">
    <property type="entry name" value="SAM-dependent_MTases_sf"/>
</dbReference>
<feature type="transmembrane region" description="Helical" evidence="1">
    <location>
        <begin position="227"/>
        <end position="250"/>
    </location>
</feature>
<evidence type="ECO:0000256" key="1">
    <source>
        <dbReference type="SAM" id="Phobius"/>
    </source>
</evidence>
<dbReference type="STRING" id="1643428.GCA_001442855_00395"/>